<dbReference type="Proteomes" id="UP000728032">
    <property type="component" value="Unassembled WGS sequence"/>
</dbReference>
<keyword evidence="3" id="KW-1185">Reference proteome</keyword>
<evidence type="ECO:0000256" key="1">
    <source>
        <dbReference type="SAM" id="Coils"/>
    </source>
</evidence>
<accession>A0A7R9LXZ0</accession>
<gene>
    <name evidence="2" type="ORF">ONB1V03_LOCUS7579</name>
</gene>
<keyword evidence="1" id="KW-0175">Coiled coil</keyword>
<evidence type="ECO:0000313" key="2">
    <source>
        <dbReference type="EMBL" id="CAD7649997.1"/>
    </source>
</evidence>
<reference evidence="2" key="1">
    <citation type="submission" date="2020-11" db="EMBL/GenBank/DDBJ databases">
        <authorList>
            <person name="Tran Van P."/>
        </authorList>
    </citation>
    <scope>NUCLEOTIDE SEQUENCE</scope>
</reference>
<dbReference type="EMBL" id="OC918743">
    <property type="protein sequence ID" value="CAD7649997.1"/>
    <property type="molecule type" value="Genomic_DNA"/>
</dbReference>
<organism evidence="2">
    <name type="scientific">Oppiella nova</name>
    <dbReference type="NCBI Taxonomy" id="334625"/>
    <lineage>
        <taxon>Eukaryota</taxon>
        <taxon>Metazoa</taxon>
        <taxon>Ecdysozoa</taxon>
        <taxon>Arthropoda</taxon>
        <taxon>Chelicerata</taxon>
        <taxon>Arachnida</taxon>
        <taxon>Acari</taxon>
        <taxon>Acariformes</taxon>
        <taxon>Sarcoptiformes</taxon>
        <taxon>Oribatida</taxon>
        <taxon>Brachypylina</taxon>
        <taxon>Oppioidea</taxon>
        <taxon>Oppiidae</taxon>
        <taxon>Oppiella</taxon>
    </lineage>
</organism>
<dbReference type="EMBL" id="CAJPVJ010003918">
    <property type="protein sequence ID" value="CAG2168085.1"/>
    <property type="molecule type" value="Genomic_DNA"/>
</dbReference>
<sequence>MSSSGSTHPMATNESIPLLSTQTDQLRKDLNAFKDQFKDMEDKVIRMNAEVGLMAITIASKTETTDTINVVTDSTVTALKTTYTVLTVPTGDHWEEDLSDSSAEMSAINEPKFESITTSDPMSAQMEIQIFKPMKAFIRCDCGHVITAANGVRAGRYGGRQ</sequence>
<evidence type="ECO:0000313" key="3">
    <source>
        <dbReference type="Proteomes" id="UP000728032"/>
    </source>
</evidence>
<proteinExistence type="predicted"/>
<name>A0A7R9LXZ0_9ACAR</name>
<feature type="coiled-coil region" evidence="1">
    <location>
        <begin position="23"/>
        <end position="50"/>
    </location>
</feature>
<protein>
    <submittedName>
        <fullName evidence="2">Uncharacterized protein</fullName>
    </submittedName>
</protein>
<dbReference type="AlphaFoldDB" id="A0A7R9LXZ0"/>